<keyword evidence="6" id="KW-1185">Reference proteome</keyword>
<feature type="domain" description="AAA+ ATPase" evidence="4">
    <location>
        <begin position="317"/>
        <end position="456"/>
    </location>
</feature>
<evidence type="ECO:0000256" key="3">
    <source>
        <dbReference type="SAM" id="MobiDB-lite"/>
    </source>
</evidence>
<dbReference type="GO" id="GO:0051301">
    <property type="term" value="P:cell division"/>
    <property type="evidence" value="ECO:0007669"/>
    <property type="project" value="UniProtKB-KW"/>
</dbReference>
<dbReference type="InterPro" id="IPR003959">
    <property type="entry name" value="ATPase_AAA_core"/>
</dbReference>
<proteinExistence type="predicted"/>
<keyword evidence="1" id="KW-0547">Nucleotide-binding</keyword>
<dbReference type="Pfam" id="PF00004">
    <property type="entry name" value="AAA"/>
    <property type="match status" value="2"/>
</dbReference>
<evidence type="ECO:0000313" key="5">
    <source>
        <dbReference type="EMBL" id="GJT69959.1"/>
    </source>
</evidence>
<feature type="domain" description="AAA+ ATPase" evidence="4">
    <location>
        <begin position="50"/>
        <end position="189"/>
    </location>
</feature>
<dbReference type="PANTHER" id="PTHR23077:SF117">
    <property type="entry name" value="AAA+ ATPASE DOMAIN-CONTAINING PROTEIN"/>
    <property type="match status" value="1"/>
</dbReference>
<dbReference type="Pfam" id="PF17862">
    <property type="entry name" value="AAA_lid_3"/>
    <property type="match status" value="2"/>
</dbReference>
<keyword evidence="5" id="KW-0132">Cell division</keyword>
<protein>
    <submittedName>
        <fullName evidence="5">Cell division control protein 48 homolog B isoform X2</fullName>
    </submittedName>
</protein>
<name>A0ABQ5G3F6_9ASTR</name>
<feature type="region of interest" description="Disordered" evidence="3">
    <location>
        <begin position="544"/>
        <end position="567"/>
    </location>
</feature>
<dbReference type="PROSITE" id="PS00674">
    <property type="entry name" value="AAA"/>
    <property type="match status" value="1"/>
</dbReference>
<evidence type="ECO:0000256" key="1">
    <source>
        <dbReference type="ARBA" id="ARBA00022741"/>
    </source>
</evidence>
<accession>A0ABQ5G3F6</accession>
<dbReference type="InterPro" id="IPR027417">
    <property type="entry name" value="P-loop_NTPase"/>
</dbReference>
<keyword evidence="2" id="KW-0342">GTP-binding</keyword>
<dbReference type="Proteomes" id="UP001151760">
    <property type="component" value="Unassembled WGS sequence"/>
</dbReference>
<dbReference type="InterPro" id="IPR003593">
    <property type="entry name" value="AAA+_ATPase"/>
</dbReference>
<dbReference type="EMBL" id="BQNB010018035">
    <property type="protein sequence ID" value="GJT69959.1"/>
    <property type="molecule type" value="Genomic_DNA"/>
</dbReference>
<feature type="compositionally biased region" description="Polar residues" evidence="3">
    <location>
        <begin position="554"/>
        <end position="567"/>
    </location>
</feature>
<comment type="caution">
    <text evidence="5">The sequence shown here is derived from an EMBL/GenBank/DDBJ whole genome shotgun (WGS) entry which is preliminary data.</text>
</comment>
<evidence type="ECO:0000259" key="4">
    <source>
        <dbReference type="SMART" id="SM00382"/>
    </source>
</evidence>
<evidence type="ECO:0000313" key="6">
    <source>
        <dbReference type="Proteomes" id="UP001151760"/>
    </source>
</evidence>
<dbReference type="InterPro" id="IPR050168">
    <property type="entry name" value="AAA_ATPase_domain"/>
</dbReference>
<organism evidence="5 6">
    <name type="scientific">Tanacetum coccineum</name>
    <dbReference type="NCBI Taxonomy" id="301880"/>
    <lineage>
        <taxon>Eukaryota</taxon>
        <taxon>Viridiplantae</taxon>
        <taxon>Streptophyta</taxon>
        <taxon>Embryophyta</taxon>
        <taxon>Tracheophyta</taxon>
        <taxon>Spermatophyta</taxon>
        <taxon>Magnoliopsida</taxon>
        <taxon>eudicotyledons</taxon>
        <taxon>Gunneridae</taxon>
        <taxon>Pentapetalae</taxon>
        <taxon>asterids</taxon>
        <taxon>campanulids</taxon>
        <taxon>Asterales</taxon>
        <taxon>Asteraceae</taxon>
        <taxon>Asteroideae</taxon>
        <taxon>Anthemideae</taxon>
        <taxon>Anthemidinae</taxon>
        <taxon>Tanacetum</taxon>
    </lineage>
</organism>
<dbReference type="SMART" id="SM00177">
    <property type="entry name" value="ARF"/>
    <property type="match status" value="1"/>
</dbReference>
<evidence type="ECO:0000256" key="2">
    <source>
        <dbReference type="ARBA" id="ARBA00023134"/>
    </source>
</evidence>
<dbReference type="InterPro" id="IPR041569">
    <property type="entry name" value="AAA_lid_3"/>
</dbReference>
<sequence>MDSSCSSTTFTAEHSVAGNSEALQALRELITYPFLYSNQAQKLGLKWPCGLLLYGPPGTGKTSLVRAVVRECDAHLIVLSPHSVHRAHAGESEKVLRDAFAEASSHIKLGKPSVIFIDEIDAICPRRDSRRQQDIRISSQLIMLMDSSATSTSGIKVVVVASTNRVDALDPALRRSGRFDAEIEVTTPSEVERLQILELYTKKVPLDPSVNLGEIAASCNGYVGADLEALCREATMRAVKRCSNANEEDDGFSLLMEDWKFARSIVGPSITRGVTVEIPKVSWDDIGGLNDLKTKLKQAVEWPLKYADALARLGAPRISGILLHGPPGCSKTTLAKAAAHAAQASFFSLSGAELFSMYVGEGEALLRNTFRRARLVAPSIIFFDEADVVAAKRGTGSSGSSTVGERLLSTLLTEMDGLEEAKGILVLAATNRPYAIDAALMRPGRFDQVLYVPPPDEEARYEILRVHTRGMTIDDDVDLRQIAQETDRFTGAELEGLCREAGIVALRENITATIVHSRHFQTVKSSLKPALTSQEIDSYASFMKNPRRKPTHQLGKQTPKQTPEQTKNWSSGLVLPVMIGVVGFIVIAGTRDYFMHYLQNPVSGLNMENVHYKNITFNAWDVGVRHDKTRPRWSNYFQDTKGLIFVVDITDRDSVVEARDELPRILNEITCATSGEGLYEGLEWLSKTIGVENGLEFLRRNSPKKNYEDLSIGWTFQPTDENLISFLVGLIDGKDIKPDRVNQVNLVDKHPAIIICIEFGTQVS</sequence>
<dbReference type="Gene3D" id="3.40.50.300">
    <property type="entry name" value="P-loop containing nucleotide triphosphate hydrolases"/>
    <property type="match status" value="3"/>
</dbReference>
<dbReference type="InterPro" id="IPR003960">
    <property type="entry name" value="ATPase_AAA_CS"/>
</dbReference>
<dbReference type="InterPro" id="IPR006689">
    <property type="entry name" value="Small_GTPase_ARF/SAR"/>
</dbReference>
<gene>
    <name evidence="5" type="ORF">Tco_1029245</name>
</gene>
<dbReference type="SUPFAM" id="SSF52540">
    <property type="entry name" value="P-loop containing nucleoside triphosphate hydrolases"/>
    <property type="match status" value="3"/>
</dbReference>
<reference evidence="5" key="1">
    <citation type="journal article" date="2022" name="Int. J. Mol. Sci.">
        <title>Draft Genome of Tanacetum Coccineum: Genomic Comparison of Closely Related Tanacetum-Family Plants.</title>
        <authorList>
            <person name="Yamashiro T."/>
            <person name="Shiraishi A."/>
            <person name="Nakayama K."/>
            <person name="Satake H."/>
        </authorList>
    </citation>
    <scope>NUCLEOTIDE SEQUENCE</scope>
</reference>
<reference evidence="5" key="2">
    <citation type="submission" date="2022-01" db="EMBL/GenBank/DDBJ databases">
        <authorList>
            <person name="Yamashiro T."/>
            <person name="Shiraishi A."/>
            <person name="Satake H."/>
            <person name="Nakayama K."/>
        </authorList>
    </citation>
    <scope>NUCLEOTIDE SEQUENCE</scope>
</reference>
<dbReference type="PANTHER" id="PTHR23077">
    <property type="entry name" value="AAA-FAMILY ATPASE"/>
    <property type="match status" value="1"/>
</dbReference>
<keyword evidence="5" id="KW-0131">Cell cycle</keyword>
<dbReference type="Pfam" id="PF00025">
    <property type="entry name" value="Arf"/>
    <property type="match status" value="1"/>
</dbReference>
<dbReference type="Gene3D" id="1.10.8.60">
    <property type="match status" value="2"/>
</dbReference>
<dbReference type="SMART" id="SM00382">
    <property type="entry name" value="AAA"/>
    <property type="match status" value="2"/>
</dbReference>